<dbReference type="Proteomes" id="UP000480246">
    <property type="component" value="Unassembled WGS sequence"/>
</dbReference>
<comment type="caution">
    <text evidence="2">The sequence shown here is derived from an EMBL/GenBank/DDBJ whole genome shotgun (WGS) entry which is preliminary data.</text>
</comment>
<keyword evidence="1" id="KW-0812">Transmembrane</keyword>
<sequence length="93" mass="10665">MSDKTWKNLERITSTIAFLTIGIMFAVFYEEPYQIKSSPLGIVFLGIIFICGVIGLLANYREKTGGVTFKTFWYVISFLIAAYIMTIIVDRFF</sequence>
<keyword evidence="1" id="KW-0472">Membrane</keyword>
<name>A0A7C8GPX0_9BACI</name>
<dbReference type="AlphaFoldDB" id="A0A7C8GPX0"/>
<protein>
    <recommendedName>
        <fullName evidence="4">DUF4181 domain-containing protein</fullName>
    </recommendedName>
</protein>
<feature type="transmembrane region" description="Helical" evidence="1">
    <location>
        <begin position="12"/>
        <end position="29"/>
    </location>
</feature>
<evidence type="ECO:0008006" key="4">
    <source>
        <dbReference type="Google" id="ProtNLM"/>
    </source>
</evidence>
<keyword evidence="1" id="KW-1133">Transmembrane helix</keyword>
<organism evidence="2 3">
    <name type="scientific">Gracilibacillus oryzae</name>
    <dbReference type="NCBI Taxonomy" id="1672701"/>
    <lineage>
        <taxon>Bacteria</taxon>
        <taxon>Bacillati</taxon>
        <taxon>Bacillota</taxon>
        <taxon>Bacilli</taxon>
        <taxon>Bacillales</taxon>
        <taxon>Bacillaceae</taxon>
        <taxon>Gracilibacillus</taxon>
    </lineage>
</organism>
<dbReference type="EMBL" id="WEID01000131">
    <property type="protein sequence ID" value="KAB8125664.1"/>
    <property type="molecule type" value="Genomic_DNA"/>
</dbReference>
<dbReference type="RefSeq" id="WP_153407032.1">
    <property type="nucleotide sequence ID" value="NZ_ML762461.1"/>
</dbReference>
<accession>A0A7C8GPX0</accession>
<evidence type="ECO:0000313" key="2">
    <source>
        <dbReference type="EMBL" id="KAB8125664.1"/>
    </source>
</evidence>
<reference evidence="2 3" key="1">
    <citation type="submission" date="2019-10" db="EMBL/GenBank/DDBJ databases">
        <title>Gracilibacillus sp. nov. isolated from rice seeds.</title>
        <authorList>
            <person name="He S."/>
        </authorList>
    </citation>
    <scope>NUCLEOTIDE SEQUENCE [LARGE SCALE GENOMIC DNA]</scope>
    <source>
        <strain evidence="2 3">TD8</strain>
    </source>
</reference>
<dbReference type="OrthoDB" id="9841409at2"/>
<keyword evidence="3" id="KW-1185">Reference proteome</keyword>
<feature type="transmembrane region" description="Helical" evidence="1">
    <location>
        <begin position="41"/>
        <end position="60"/>
    </location>
</feature>
<gene>
    <name evidence="2" type="ORF">F9U64_22015</name>
</gene>
<evidence type="ECO:0000313" key="3">
    <source>
        <dbReference type="Proteomes" id="UP000480246"/>
    </source>
</evidence>
<proteinExistence type="predicted"/>
<feature type="transmembrane region" description="Helical" evidence="1">
    <location>
        <begin position="72"/>
        <end position="89"/>
    </location>
</feature>
<evidence type="ECO:0000256" key="1">
    <source>
        <dbReference type="SAM" id="Phobius"/>
    </source>
</evidence>